<proteinExistence type="inferred from homology"/>
<evidence type="ECO:0000256" key="1">
    <source>
        <dbReference type="ARBA" id="ARBA00007905"/>
    </source>
</evidence>
<dbReference type="EMBL" id="BMDG01000008">
    <property type="protein sequence ID" value="GGI09326.1"/>
    <property type="molecule type" value="Genomic_DNA"/>
</dbReference>
<dbReference type="PANTHER" id="PTHR43827">
    <property type="entry name" value="2,5-DIKETO-D-GLUCONIC ACID REDUCTASE"/>
    <property type="match status" value="1"/>
</dbReference>
<dbReference type="Pfam" id="PF00248">
    <property type="entry name" value="Aldo_ket_red"/>
    <property type="match status" value="1"/>
</dbReference>
<dbReference type="PROSITE" id="PS00798">
    <property type="entry name" value="ALDOKETO_REDUCTASE_1"/>
    <property type="match status" value="1"/>
</dbReference>
<dbReference type="InterPro" id="IPR023210">
    <property type="entry name" value="NADP_OxRdtase_dom"/>
</dbReference>
<dbReference type="SUPFAM" id="SSF51430">
    <property type="entry name" value="NAD(P)-linked oxidoreductase"/>
    <property type="match status" value="1"/>
</dbReference>
<organism evidence="5 6">
    <name type="scientific">Isoptericola cucumis</name>
    <dbReference type="NCBI Taxonomy" id="1776856"/>
    <lineage>
        <taxon>Bacteria</taxon>
        <taxon>Bacillati</taxon>
        <taxon>Actinomycetota</taxon>
        <taxon>Actinomycetes</taxon>
        <taxon>Micrococcales</taxon>
        <taxon>Promicromonosporaceae</taxon>
        <taxon>Isoptericola</taxon>
    </lineage>
</organism>
<name>A0ABQ2B6Q7_9MICO</name>
<comment type="caution">
    <text evidence="5">The sequence shown here is derived from an EMBL/GenBank/DDBJ whole genome shotgun (WGS) entry which is preliminary data.</text>
</comment>
<protein>
    <submittedName>
        <fullName evidence="5">Oxidoreductase</fullName>
    </submittedName>
</protein>
<keyword evidence="2" id="KW-0521">NADP</keyword>
<sequence>MSSVTTPSLTLNNGVDIPQVGLGVFQVPDGGTQENVEQALELGYRHVDTAAAYYNEAGVGAALRASGLSRDEVFVTTKLRNGDQGYEQTLRAFDDSRRELGVDVVDLYLIHWPVPSRDLYVETWRAFEKLLADGAVRAIGVSNFLSDHLERLVAETDVVPAVNQMEVHPTFQQVDVQQTCRALGIAVEAYSPLGRGGDLDAPAVVAAATELGVTPAQVVLRWAVQQNRIVIPKSMSVERQATNMDLFSFELSEEQMAQIDALESGVDGRTGADPATAAFTQFRD</sequence>
<dbReference type="PRINTS" id="PR00069">
    <property type="entry name" value="ALDKETRDTASE"/>
</dbReference>
<evidence type="ECO:0000256" key="3">
    <source>
        <dbReference type="ARBA" id="ARBA00023002"/>
    </source>
</evidence>
<feature type="domain" description="NADP-dependent oxidoreductase" evidence="4">
    <location>
        <begin position="31"/>
        <end position="262"/>
    </location>
</feature>
<dbReference type="Gene3D" id="3.20.20.100">
    <property type="entry name" value="NADP-dependent oxidoreductase domain"/>
    <property type="match status" value="1"/>
</dbReference>
<evidence type="ECO:0000313" key="6">
    <source>
        <dbReference type="Proteomes" id="UP000632535"/>
    </source>
</evidence>
<keyword evidence="6" id="KW-1185">Reference proteome</keyword>
<dbReference type="PROSITE" id="PS00062">
    <property type="entry name" value="ALDOKETO_REDUCTASE_2"/>
    <property type="match status" value="1"/>
</dbReference>
<accession>A0ABQ2B6Q7</accession>
<gene>
    <name evidence="5" type="ORF">GCM10007368_25610</name>
</gene>
<dbReference type="PIRSF" id="PIRSF000097">
    <property type="entry name" value="AKR"/>
    <property type="match status" value="1"/>
</dbReference>
<evidence type="ECO:0000259" key="4">
    <source>
        <dbReference type="Pfam" id="PF00248"/>
    </source>
</evidence>
<dbReference type="PANTHER" id="PTHR43827:SF3">
    <property type="entry name" value="NADP-DEPENDENT OXIDOREDUCTASE DOMAIN-CONTAINING PROTEIN"/>
    <property type="match status" value="1"/>
</dbReference>
<evidence type="ECO:0000256" key="2">
    <source>
        <dbReference type="ARBA" id="ARBA00022857"/>
    </source>
</evidence>
<dbReference type="InterPro" id="IPR018170">
    <property type="entry name" value="Aldo/ket_reductase_CS"/>
</dbReference>
<dbReference type="InterPro" id="IPR036812">
    <property type="entry name" value="NAD(P)_OxRdtase_dom_sf"/>
</dbReference>
<dbReference type="Proteomes" id="UP000632535">
    <property type="component" value="Unassembled WGS sequence"/>
</dbReference>
<evidence type="ECO:0000313" key="5">
    <source>
        <dbReference type="EMBL" id="GGI09326.1"/>
    </source>
</evidence>
<reference evidence="6" key="1">
    <citation type="journal article" date="2019" name="Int. J. Syst. Evol. Microbiol.">
        <title>The Global Catalogue of Microorganisms (GCM) 10K type strain sequencing project: providing services to taxonomists for standard genome sequencing and annotation.</title>
        <authorList>
            <consortium name="The Broad Institute Genomics Platform"/>
            <consortium name="The Broad Institute Genome Sequencing Center for Infectious Disease"/>
            <person name="Wu L."/>
            <person name="Ma J."/>
        </authorList>
    </citation>
    <scope>NUCLEOTIDE SEQUENCE [LARGE SCALE GENOMIC DNA]</scope>
    <source>
        <strain evidence="6">CCM 8653</strain>
    </source>
</reference>
<keyword evidence="3" id="KW-0560">Oxidoreductase</keyword>
<comment type="similarity">
    <text evidence="1">Belongs to the aldo/keto reductase family.</text>
</comment>
<dbReference type="RefSeq" id="WP_188524097.1">
    <property type="nucleotide sequence ID" value="NZ_BMDG01000008.1"/>
</dbReference>
<dbReference type="InterPro" id="IPR020471">
    <property type="entry name" value="AKR"/>
</dbReference>
<dbReference type="PROSITE" id="PS00063">
    <property type="entry name" value="ALDOKETO_REDUCTASE_3"/>
    <property type="match status" value="1"/>
</dbReference>